<sequence>MGPLGTVASLVAIGQAIEVIAKLVPAFRAAANAKSDMKEPLEKVETLHKLNKGISERLELDYVAVQVFALASHSFRGRPSEDGLMNILKYFGITHSDQGQDRTNTVGGTSPPLARTAHIQQSILTPGIISGDMKGALEIRSYIRSGADLEGSKTAILKEPQNIDSWDKFGHTPLT</sequence>
<keyword evidence="2" id="KW-1185">Reference proteome</keyword>
<organism evidence="1 2">
    <name type="scientific">Zalerion maritima</name>
    <dbReference type="NCBI Taxonomy" id="339359"/>
    <lineage>
        <taxon>Eukaryota</taxon>
        <taxon>Fungi</taxon>
        <taxon>Dikarya</taxon>
        <taxon>Ascomycota</taxon>
        <taxon>Pezizomycotina</taxon>
        <taxon>Sordariomycetes</taxon>
        <taxon>Lulworthiomycetidae</taxon>
        <taxon>Lulworthiales</taxon>
        <taxon>Lulworthiaceae</taxon>
        <taxon>Zalerion</taxon>
    </lineage>
</organism>
<name>A0AAD5RUI0_9PEZI</name>
<evidence type="ECO:0000313" key="2">
    <source>
        <dbReference type="Proteomes" id="UP001201980"/>
    </source>
</evidence>
<gene>
    <name evidence="1" type="ORF">MKZ38_007938</name>
</gene>
<accession>A0AAD5RUI0</accession>
<proteinExistence type="predicted"/>
<dbReference type="Proteomes" id="UP001201980">
    <property type="component" value="Unassembled WGS sequence"/>
</dbReference>
<comment type="caution">
    <text evidence="1">The sequence shown here is derived from an EMBL/GenBank/DDBJ whole genome shotgun (WGS) entry which is preliminary data.</text>
</comment>
<reference evidence="1" key="1">
    <citation type="submission" date="2022-07" db="EMBL/GenBank/DDBJ databases">
        <title>Draft genome sequence of Zalerion maritima ATCC 34329, a (micro)plastics degrading marine fungus.</title>
        <authorList>
            <person name="Paco A."/>
            <person name="Goncalves M.F.M."/>
            <person name="Rocha-Santos T.A.P."/>
            <person name="Alves A."/>
        </authorList>
    </citation>
    <scope>NUCLEOTIDE SEQUENCE</scope>
    <source>
        <strain evidence="1">ATCC 34329</strain>
    </source>
</reference>
<protein>
    <submittedName>
        <fullName evidence="1">Uncharacterized protein</fullName>
    </submittedName>
</protein>
<dbReference type="AlphaFoldDB" id="A0AAD5RUI0"/>
<evidence type="ECO:0000313" key="1">
    <source>
        <dbReference type="EMBL" id="KAJ2904495.1"/>
    </source>
</evidence>
<dbReference type="EMBL" id="JAKWBI020000052">
    <property type="protein sequence ID" value="KAJ2904495.1"/>
    <property type="molecule type" value="Genomic_DNA"/>
</dbReference>